<name>A0A3M6TFV5_POCDA</name>
<dbReference type="Proteomes" id="UP000275408">
    <property type="component" value="Unassembled WGS sequence"/>
</dbReference>
<comment type="caution">
    <text evidence="3">The sequence shown here is derived from an EMBL/GenBank/DDBJ whole genome shotgun (WGS) entry which is preliminary data.</text>
</comment>
<evidence type="ECO:0000256" key="1">
    <source>
        <dbReference type="PROSITE-ProRule" id="PRU00325"/>
    </source>
</evidence>
<gene>
    <name evidence="3" type="ORF">pdam_00016649</name>
</gene>
<keyword evidence="1" id="KW-0479">Metal-binding</keyword>
<protein>
    <recommendedName>
        <fullName evidence="2">SWIM-type domain-containing protein</fullName>
    </recommendedName>
</protein>
<organism evidence="3 4">
    <name type="scientific">Pocillopora damicornis</name>
    <name type="common">Cauliflower coral</name>
    <name type="synonym">Millepora damicornis</name>
    <dbReference type="NCBI Taxonomy" id="46731"/>
    <lineage>
        <taxon>Eukaryota</taxon>
        <taxon>Metazoa</taxon>
        <taxon>Cnidaria</taxon>
        <taxon>Anthozoa</taxon>
        <taxon>Hexacorallia</taxon>
        <taxon>Scleractinia</taxon>
        <taxon>Astrocoeniina</taxon>
        <taxon>Pocilloporidae</taxon>
        <taxon>Pocillopora</taxon>
    </lineage>
</organism>
<reference evidence="3 4" key="1">
    <citation type="journal article" date="2018" name="Sci. Rep.">
        <title>Comparative analysis of the Pocillopora damicornis genome highlights role of immune system in coral evolution.</title>
        <authorList>
            <person name="Cunning R."/>
            <person name="Bay R.A."/>
            <person name="Gillette P."/>
            <person name="Baker A.C."/>
            <person name="Traylor-Knowles N."/>
        </authorList>
    </citation>
    <scope>NUCLEOTIDE SEQUENCE [LARGE SCALE GENOMIC DNA]</scope>
    <source>
        <strain evidence="3">RSMAS</strain>
        <tissue evidence="3">Whole animal</tissue>
    </source>
</reference>
<evidence type="ECO:0000313" key="3">
    <source>
        <dbReference type="EMBL" id="RMX40189.1"/>
    </source>
</evidence>
<keyword evidence="1" id="KW-0862">Zinc</keyword>
<proteinExistence type="predicted"/>
<dbReference type="EMBL" id="RCHS01003680">
    <property type="protein sequence ID" value="RMX40189.1"/>
    <property type="molecule type" value="Genomic_DNA"/>
</dbReference>
<dbReference type="GO" id="GO:0008270">
    <property type="term" value="F:zinc ion binding"/>
    <property type="evidence" value="ECO:0007669"/>
    <property type="project" value="UniProtKB-KW"/>
</dbReference>
<evidence type="ECO:0000313" key="4">
    <source>
        <dbReference type="Proteomes" id="UP000275408"/>
    </source>
</evidence>
<dbReference type="AlphaFoldDB" id="A0A3M6TFV5"/>
<keyword evidence="1" id="KW-0863">Zinc-finger</keyword>
<feature type="domain" description="SWIM-type" evidence="2">
    <location>
        <begin position="64"/>
        <end position="94"/>
    </location>
</feature>
<accession>A0A3M6TFV5</accession>
<keyword evidence="4" id="KW-1185">Reference proteome</keyword>
<sequence>MAESTERNVPQNGNFVRAILEFANKWLESKKGRKKGDKYFLETYLEGVQILFSEDRSVVKGKCYQESVEVTTQCSCKAGTGKCQHLAALFAHGTVKLLDDDSPTYHLQQWHKPRGPSHEPQRWFASEFVTPRIERKSSRSST</sequence>
<evidence type="ECO:0000259" key="2">
    <source>
        <dbReference type="PROSITE" id="PS50966"/>
    </source>
</evidence>
<dbReference type="InterPro" id="IPR007527">
    <property type="entry name" value="Znf_SWIM"/>
</dbReference>
<dbReference type="PROSITE" id="PS50966">
    <property type="entry name" value="ZF_SWIM"/>
    <property type="match status" value="1"/>
</dbReference>